<accession>A0A212JF22</accession>
<dbReference type="AlphaFoldDB" id="A0A212JF22"/>
<dbReference type="PANTHER" id="PTHR43370:SF1">
    <property type="entry name" value="GUANOSINE ABC TRANSPORTER PERMEASE PROTEIN NUPQ"/>
    <property type="match status" value="1"/>
</dbReference>
<keyword evidence="5 6" id="KW-0472">Membrane</keyword>
<reference evidence="7" key="1">
    <citation type="submission" date="2016-04" db="EMBL/GenBank/DDBJ databases">
        <authorList>
            <person name="Evans L.H."/>
            <person name="Alamgir A."/>
            <person name="Owens N."/>
            <person name="Weber N.D."/>
            <person name="Virtaneva K."/>
            <person name="Barbian K."/>
            <person name="Babar A."/>
            <person name="Rosenke K."/>
        </authorList>
    </citation>
    <scope>NUCLEOTIDE SEQUENCE</scope>
    <source>
        <strain evidence="7">86</strain>
    </source>
</reference>
<protein>
    <recommendedName>
        <fullName evidence="8">ABC transporter permease</fullName>
    </recommendedName>
</protein>
<evidence type="ECO:0000256" key="3">
    <source>
        <dbReference type="ARBA" id="ARBA00022692"/>
    </source>
</evidence>
<feature type="transmembrane region" description="Helical" evidence="6">
    <location>
        <begin position="98"/>
        <end position="119"/>
    </location>
</feature>
<feature type="transmembrane region" description="Helical" evidence="6">
    <location>
        <begin position="239"/>
        <end position="267"/>
    </location>
</feature>
<dbReference type="InterPro" id="IPR001851">
    <property type="entry name" value="ABC_transp_permease"/>
</dbReference>
<sequence>MNIINTMIIDGLSFALPLFIMAIGGIYSERSGVTNLAIEGLQGMGAFIGALAATLTAGLFAAGSQAPMFIAILFAMLGGALYSLLHAVLCVKFKANQVISGVVVNILAMALTTFLTSQLNATVFGAPSNKFVLATSVRFSVPGLSSIPVFGAVFSSIYPFELVILAVAFLAWYVLYKTPFGMHLRACGDNPHAVDAAGVDVGRVRFGAVMVSGALSGLGGICFAYSISAQFSPGIYMGYGYLAIAGLIFGNWQIMPTLGACLIFGFARSGGFTLTQVMGLPAAFSDLFMILPYLITLLLLIFFSKTNRAPRALGEIYDKGKR</sequence>
<evidence type="ECO:0000256" key="4">
    <source>
        <dbReference type="ARBA" id="ARBA00022989"/>
    </source>
</evidence>
<dbReference type="Pfam" id="PF02653">
    <property type="entry name" value="BPD_transp_2"/>
    <property type="match status" value="1"/>
</dbReference>
<keyword evidence="2" id="KW-1003">Cell membrane</keyword>
<proteinExistence type="predicted"/>
<gene>
    <name evidence="7" type="ORF">KL86CLO1_10990</name>
</gene>
<dbReference type="CDD" id="cd06580">
    <property type="entry name" value="TM_PBP1_transp_TpRbsC_like"/>
    <property type="match status" value="1"/>
</dbReference>
<evidence type="ECO:0008006" key="8">
    <source>
        <dbReference type="Google" id="ProtNLM"/>
    </source>
</evidence>
<name>A0A212JF22_9FIRM</name>
<evidence type="ECO:0000256" key="5">
    <source>
        <dbReference type="ARBA" id="ARBA00023136"/>
    </source>
</evidence>
<evidence type="ECO:0000256" key="2">
    <source>
        <dbReference type="ARBA" id="ARBA00022475"/>
    </source>
</evidence>
<feature type="transmembrane region" description="Helical" evidence="6">
    <location>
        <begin position="157"/>
        <end position="175"/>
    </location>
</feature>
<keyword evidence="3 6" id="KW-0812">Transmembrane</keyword>
<feature type="transmembrane region" description="Helical" evidence="6">
    <location>
        <begin position="68"/>
        <end position="91"/>
    </location>
</feature>
<dbReference type="GO" id="GO:0005886">
    <property type="term" value="C:plasma membrane"/>
    <property type="evidence" value="ECO:0007669"/>
    <property type="project" value="UniProtKB-SubCell"/>
</dbReference>
<dbReference type="GO" id="GO:0022857">
    <property type="term" value="F:transmembrane transporter activity"/>
    <property type="evidence" value="ECO:0007669"/>
    <property type="project" value="InterPro"/>
</dbReference>
<organism evidence="7">
    <name type="scientific">uncultured Eubacteriales bacterium</name>
    <dbReference type="NCBI Taxonomy" id="172733"/>
    <lineage>
        <taxon>Bacteria</taxon>
        <taxon>Bacillati</taxon>
        <taxon>Bacillota</taxon>
        <taxon>Clostridia</taxon>
        <taxon>Eubacteriales</taxon>
        <taxon>environmental samples</taxon>
    </lineage>
</organism>
<dbReference type="EMBL" id="FLUN01000001">
    <property type="protein sequence ID" value="SBV98026.1"/>
    <property type="molecule type" value="Genomic_DNA"/>
</dbReference>
<dbReference type="PANTHER" id="PTHR43370">
    <property type="entry name" value="SUGAR ABC TRANSPORTER INTEGRAL MEMBRANE PROTEIN-RELATED"/>
    <property type="match status" value="1"/>
</dbReference>
<keyword evidence="4 6" id="KW-1133">Transmembrane helix</keyword>
<evidence type="ECO:0000256" key="1">
    <source>
        <dbReference type="ARBA" id="ARBA00004651"/>
    </source>
</evidence>
<feature type="transmembrane region" description="Helical" evidence="6">
    <location>
        <begin position="287"/>
        <end position="303"/>
    </location>
</feature>
<comment type="subcellular location">
    <subcellularLocation>
        <location evidence="1">Cell membrane</location>
        <topology evidence="1">Multi-pass membrane protein</topology>
    </subcellularLocation>
</comment>
<feature type="transmembrane region" description="Helical" evidence="6">
    <location>
        <begin position="6"/>
        <end position="28"/>
    </location>
</feature>
<evidence type="ECO:0000256" key="6">
    <source>
        <dbReference type="SAM" id="Phobius"/>
    </source>
</evidence>
<evidence type="ECO:0000313" key="7">
    <source>
        <dbReference type="EMBL" id="SBV98026.1"/>
    </source>
</evidence>
<feature type="transmembrane region" description="Helical" evidence="6">
    <location>
        <begin position="40"/>
        <end position="62"/>
    </location>
</feature>